<dbReference type="RefSeq" id="WP_091285123.1">
    <property type="nucleotide sequence ID" value="NZ_FAOZ01000038.1"/>
</dbReference>
<accession>A0A0S4QXQ2</accession>
<dbReference type="Proteomes" id="UP000198802">
    <property type="component" value="Unassembled WGS sequence"/>
</dbReference>
<keyword evidence="3" id="KW-1185">Reference proteome</keyword>
<feature type="domain" description="Roadblock/LAMTOR2" evidence="1">
    <location>
        <begin position="8"/>
        <end position="96"/>
    </location>
</feature>
<name>A0A0S4QXQ2_9ACTN</name>
<evidence type="ECO:0000313" key="3">
    <source>
        <dbReference type="Proteomes" id="UP000198802"/>
    </source>
</evidence>
<dbReference type="SMART" id="SM00960">
    <property type="entry name" value="Robl_LC7"/>
    <property type="match status" value="1"/>
</dbReference>
<dbReference type="Pfam" id="PF03259">
    <property type="entry name" value="Robl_LC7"/>
    <property type="match status" value="1"/>
</dbReference>
<gene>
    <name evidence="2" type="ORF">Ga0074812_13872</name>
</gene>
<sequence>MSIQSELSRVVSELRRSIPELNGAMVASVDGLSVAHDFPEPDAERMAAMAAMALGLGKRISDRTGLGEMQETVVRGDHGYLVVYAAGEQAVLVLSGPFNSNLGLMRIEARAASTEISKLLS</sequence>
<dbReference type="PANTHER" id="PTHR36222:SF1">
    <property type="entry name" value="SERINE PROTEASE INHIBITOR RV3364C"/>
    <property type="match status" value="1"/>
</dbReference>
<protein>
    <recommendedName>
        <fullName evidence="1">Roadblock/LAMTOR2 domain-containing protein</fullName>
    </recommendedName>
</protein>
<dbReference type="Gene3D" id="3.30.450.30">
    <property type="entry name" value="Dynein light chain 2a, cytoplasmic"/>
    <property type="match status" value="1"/>
</dbReference>
<dbReference type="InterPro" id="IPR004942">
    <property type="entry name" value="Roadblock/LAMTOR2_dom"/>
</dbReference>
<dbReference type="EMBL" id="FAOZ01000038">
    <property type="protein sequence ID" value="CUU60357.1"/>
    <property type="molecule type" value="Genomic_DNA"/>
</dbReference>
<reference evidence="3" key="1">
    <citation type="submission" date="2015-11" db="EMBL/GenBank/DDBJ databases">
        <authorList>
            <person name="Varghese N."/>
        </authorList>
    </citation>
    <scope>NUCLEOTIDE SEQUENCE [LARGE SCALE GENOMIC DNA]</scope>
    <source>
        <strain evidence="3">DSM 45899</strain>
    </source>
</reference>
<evidence type="ECO:0000313" key="2">
    <source>
        <dbReference type="EMBL" id="CUU60357.1"/>
    </source>
</evidence>
<dbReference type="AlphaFoldDB" id="A0A0S4QXQ2"/>
<proteinExistence type="predicted"/>
<organism evidence="2 3">
    <name type="scientific">Parafrankia irregularis</name>
    <dbReference type="NCBI Taxonomy" id="795642"/>
    <lineage>
        <taxon>Bacteria</taxon>
        <taxon>Bacillati</taxon>
        <taxon>Actinomycetota</taxon>
        <taxon>Actinomycetes</taxon>
        <taxon>Frankiales</taxon>
        <taxon>Frankiaceae</taxon>
        <taxon>Parafrankia</taxon>
    </lineage>
</organism>
<evidence type="ECO:0000259" key="1">
    <source>
        <dbReference type="SMART" id="SM00960"/>
    </source>
</evidence>
<dbReference type="SUPFAM" id="SSF103196">
    <property type="entry name" value="Roadblock/LC7 domain"/>
    <property type="match status" value="1"/>
</dbReference>
<dbReference type="PANTHER" id="PTHR36222">
    <property type="entry name" value="SERINE PROTEASE INHIBITOR RV3364C"/>
    <property type="match status" value="1"/>
</dbReference>
<dbReference type="InterPro" id="IPR053141">
    <property type="entry name" value="Mycobact_SerProt_Inhib_Rv3364c"/>
</dbReference>